<proteinExistence type="predicted"/>
<evidence type="ECO:0000313" key="4">
    <source>
        <dbReference type="EMBL" id="PIZ41910.1"/>
    </source>
</evidence>
<dbReference type="PANTHER" id="PTHR43155">
    <property type="entry name" value="CYCLIC DI-GMP PHOSPHODIESTERASE PA4108-RELATED"/>
    <property type="match status" value="1"/>
</dbReference>
<dbReference type="InterPro" id="IPR037522">
    <property type="entry name" value="HD_GYP_dom"/>
</dbReference>
<evidence type="ECO:0000313" key="5">
    <source>
        <dbReference type="Proteomes" id="UP000230956"/>
    </source>
</evidence>
<dbReference type="AlphaFoldDB" id="A0A2M7TAC1"/>
<protein>
    <submittedName>
        <fullName evidence="4">Uncharacterized protein</fullName>
    </submittedName>
</protein>
<dbReference type="PROSITE" id="PS51831">
    <property type="entry name" value="HD"/>
    <property type="match status" value="1"/>
</dbReference>
<reference evidence="5" key="1">
    <citation type="submission" date="2017-09" db="EMBL/GenBank/DDBJ databases">
        <title>Depth-based differentiation of microbial function through sediment-hosted aquifers and enrichment of novel symbionts in the deep terrestrial subsurface.</title>
        <authorList>
            <person name="Probst A.J."/>
            <person name="Ladd B."/>
            <person name="Jarett J.K."/>
            <person name="Geller-Mcgrath D.E."/>
            <person name="Sieber C.M.K."/>
            <person name="Emerson J.B."/>
            <person name="Anantharaman K."/>
            <person name="Thomas B.C."/>
            <person name="Malmstrom R."/>
            <person name="Stieglmeier M."/>
            <person name="Klingl A."/>
            <person name="Woyke T."/>
            <person name="Ryan C.M."/>
            <person name="Banfield J.F."/>
        </authorList>
    </citation>
    <scope>NUCLEOTIDE SEQUENCE [LARGE SCALE GENOMIC DNA]</scope>
</reference>
<dbReference type="Gene3D" id="3.30.450.40">
    <property type="match status" value="1"/>
</dbReference>
<evidence type="ECO:0000256" key="1">
    <source>
        <dbReference type="SAM" id="MobiDB-lite"/>
    </source>
</evidence>
<feature type="domain" description="HD" evidence="2">
    <location>
        <begin position="114"/>
        <end position="236"/>
    </location>
</feature>
<dbReference type="Pfam" id="PF13487">
    <property type="entry name" value="HD_5"/>
    <property type="match status" value="1"/>
</dbReference>
<dbReference type="NCBIfam" id="TIGR00277">
    <property type="entry name" value="HDIG"/>
    <property type="match status" value="1"/>
</dbReference>
<feature type="domain" description="HD-GYP" evidence="3">
    <location>
        <begin position="92"/>
        <end position="287"/>
    </location>
</feature>
<organism evidence="4 5">
    <name type="scientific">Candidatus Aquicultor secundus</name>
    <dbReference type="NCBI Taxonomy" id="1973895"/>
    <lineage>
        <taxon>Bacteria</taxon>
        <taxon>Bacillati</taxon>
        <taxon>Actinomycetota</taxon>
        <taxon>Candidatus Aquicultoria</taxon>
        <taxon>Candidatus Aquicultorales</taxon>
        <taxon>Candidatus Aquicultoraceae</taxon>
        <taxon>Candidatus Aquicultor</taxon>
    </lineage>
</organism>
<dbReference type="SUPFAM" id="SSF109604">
    <property type="entry name" value="HD-domain/PDEase-like"/>
    <property type="match status" value="1"/>
</dbReference>
<dbReference type="Gene3D" id="1.10.3210.10">
    <property type="entry name" value="Hypothetical protein af1432"/>
    <property type="match status" value="1"/>
</dbReference>
<dbReference type="InterPro" id="IPR006674">
    <property type="entry name" value="HD_domain"/>
</dbReference>
<dbReference type="EMBL" id="PFNG01000037">
    <property type="protein sequence ID" value="PIZ41910.1"/>
    <property type="molecule type" value="Genomic_DNA"/>
</dbReference>
<feature type="region of interest" description="Disordered" evidence="1">
    <location>
        <begin position="277"/>
        <end position="298"/>
    </location>
</feature>
<sequence length="298" mass="33176">MSNGCEVIYDILVKGKTRVLKKNSLNDVKQHIESEIKSIAIVPINLRQDRACTVAIGKKTAGSFTDKEIQLLELLSSRAAFALENAILFNRLEQSYLDTIESLVKAIEAKDKYTRGHSEQVATLAQEIALVMGLDKDRAERIYTAGLLHDVGKIGISSGVLCKPSTLSPEEYDEIKLHPIKGYEILRPIRSFNDLAEIVLQHHERFDGSGYPRGMHGHDIFFEARVLAVADAYQAMISSRPYRKGLPIEQAILEIRKGAGGQFDPEIAKIFIGMLKQEQKSSRSSKPKNIPSDSTVRS</sequence>
<gene>
    <name evidence="4" type="ORF">COY37_01360</name>
</gene>
<dbReference type="RefSeq" id="WP_286677621.1">
    <property type="nucleotide sequence ID" value="NZ_MNXI01000018.1"/>
</dbReference>
<dbReference type="SMART" id="SM00471">
    <property type="entry name" value="HDc"/>
    <property type="match status" value="1"/>
</dbReference>
<dbReference type="SUPFAM" id="SSF55781">
    <property type="entry name" value="GAF domain-like"/>
    <property type="match status" value="1"/>
</dbReference>
<comment type="caution">
    <text evidence="4">The sequence shown here is derived from an EMBL/GenBank/DDBJ whole genome shotgun (WGS) entry which is preliminary data.</text>
</comment>
<evidence type="ECO:0000259" key="2">
    <source>
        <dbReference type="PROSITE" id="PS51831"/>
    </source>
</evidence>
<dbReference type="InterPro" id="IPR029016">
    <property type="entry name" value="GAF-like_dom_sf"/>
</dbReference>
<dbReference type="PROSITE" id="PS51832">
    <property type="entry name" value="HD_GYP"/>
    <property type="match status" value="1"/>
</dbReference>
<dbReference type="Proteomes" id="UP000230956">
    <property type="component" value="Unassembled WGS sequence"/>
</dbReference>
<dbReference type="InterPro" id="IPR003607">
    <property type="entry name" value="HD/PDEase_dom"/>
</dbReference>
<evidence type="ECO:0000259" key="3">
    <source>
        <dbReference type="PROSITE" id="PS51832"/>
    </source>
</evidence>
<dbReference type="InterPro" id="IPR006675">
    <property type="entry name" value="HDIG_dom"/>
</dbReference>
<name>A0A2M7TAC1_9ACTN</name>
<accession>A0A2M7TAC1</accession>
<dbReference type="CDD" id="cd00077">
    <property type="entry name" value="HDc"/>
    <property type="match status" value="1"/>
</dbReference>